<dbReference type="EMBL" id="MU863993">
    <property type="protein sequence ID" value="KAK4196096.1"/>
    <property type="molecule type" value="Genomic_DNA"/>
</dbReference>
<gene>
    <name evidence="4" type="ORF">QBC40DRAFT_310129</name>
</gene>
<feature type="coiled-coil region" evidence="2">
    <location>
        <begin position="160"/>
        <end position="187"/>
    </location>
</feature>
<keyword evidence="5" id="KW-1185">Reference proteome</keyword>
<sequence length="439" mass="50002">MPRGLRSLLRKAAPATDPTDIATSSDADSTTASLPVRLWDRAYNDLKREETDLVDIYEKILSRRHQMIQLIYTGLDKTAREATVKGGLGVAVNIVLLARDIISSAIQAVPQAALAWTGICLALEVPATEANRKGIDYVVKRMDWYWSLSGNLLKDLPDHADDLSGARRELENQIVDLYKALLSYQAKSVCSYYRNRGLVFLRDMVKLDDWDADVGAIRDAETRFRDDTQVYNAQQVTSYLEQLVSHVRNQEMQQMSEKDRQCLMHLRLTDPRDDKARIERTKGGLLQDSYRWVLDNPEFQQWRNHPTSRLLWIKGDPGKGKTMLLCGIINELGRDTSADACRRNVAYFFCQATDSRINNTTAVLHGLIYLLVDRQPSLLSHDALSRIFTNILRDPSLRITSLVIDALNEYVTNLPQLLDLITQRSSGFSRIKWIVFSRN</sequence>
<dbReference type="Gene3D" id="3.40.50.300">
    <property type="entry name" value="P-loop containing nucleotide triphosphate hydrolases"/>
    <property type="match status" value="1"/>
</dbReference>
<dbReference type="InterPro" id="IPR031359">
    <property type="entry name" value="NACHT_N"/>
</dbReference>
<reference evidence="4" key="2">
    <citation type="submission" date="2023-05" db="EMBL/GenBank/DDBJ databases">
        <authorList>
            <consortium name="Lawrence Berkeley National Laboratory"/>
            <person name="Steindorff A."/>
            <person name="Hensen N."/>
            <person name="Bonometti L."/>
            <person name="Westerberg I."/>
            <person name="Brannstrom I.O."/>
            <person name="Guillou S."/>
            <person name="Cros-Aarteil S."/>
            <person name="Calhoun S."/>
            <person name="Haridas S."/>
            <person name="Kuo A."/>
            <person name="Mondo S."/>
            <person name="Pangilinan J."/>
            <person name="Riley R."/>
            <person name="Labutti K."/>
            <person name="Andreopoulos B."/>
            <person name="Lipzen A."/>
            <person name="Chen C."/>
            <person name="Yanf M."/>
            <person name="Daum C."/>
            <person name="Ng V."/>
            <person name="Clum A."/>
            <person name="Ohm R."/>
            <person name="Martin F."/>
            <person name="Silar P."/>
            <person name="Natvig D."/>
            <person name="Lalanne C."/>
            <person name="Gautier V."/>
            <person name="Ament-Velasquez S.L."/>
            <person name="Kruys A."/>
            <person name="Hutchinson M.I."/>
            <person name="Powell A.J."/>
            <person name="Barry K."/>
            <person name="Miller A.N."/>
            <person name="Grigoriev I.V."/>
            <person name="Debuchy R."/>
            <person name="Gladieux P."/>
            <person name="Thoren M.H."/>
            <person name="Johannesson H."/>
        </authorList>
    </citation>
    <scope>NUCLEOTIDE SEQUENCE</scope>
    <source>
        <strain evidence="4">CBS 315.58</strain>
    </source>
</reference>
<dbReference type="AlphaFoldDB" id="A0AAN6XAN8"/>
<dbReference type="InterPro" id="IPR027417">
    <property type="entry name" value="P-loop_NTPase"/>
</dbReference>
<comment type="caution">
    <text evidence="4">The sequence shown here is derived from an EMBL/GenBank/DDBJ whole genome shotgun (WGS) entry which is preliminary data.</text>
</comment>
<evidence type="ECO:0000256" key="1">
    <source>
        <dbReference type="ARBA" id="ARBA00022737"/>
    </source>
</evidence>
<keyword evidence="2" id="KW-0175">Coiled coil</keyword>
<dbReference type="SUPFAM" id="SSF52540">
    <property type="entry name" value="P-loop containing nucleoside triphosphate hydrolases"/>
    <property type="match status" value="1"/>
</dbReference>
<dbReference type="PANTHER" id="PTHR10039">
    <property type="entry name" value="AMELOGENIN"/>
    <property type="match status" value="1"/>
</dbReference>
<proteinExistence type="predicted"/>
<dbReference type="Pfam" id="PF24883">
    <property type="entry name" value="NPHP3_N"/>
    <property type="match status" value="1"/>
</dbReference>
<keyword evidence="1" id="KW-0677">Repeat</keyword>
<protein>
    <submittedName>
        <fullName evidence="4">Vegetative incompatibility protein HET-E-1</fullName>
    </submittedName>
</protein>
<evidence type="ECO:0000313" key="5">
    <source>
        <dbReference type="Proteomes" id="UP001303160"/>
    </source>
</evidence>
<dbReference type="InterPro" id="IPR056884">
    <property type="entry name" value="NPHP3-like_N"/>
</dbReference>
<evidence type="ECO:0000259" key="3">
    <source>
        <dbReference type="PROSITE" id="PS50837"/>
    </source>
</evidence>
<evidence type="ECO:0000313" key="4">
    <source>
        <dbReference type="EMBL" id="KAK4196096.1"/>
    </source>
</evidence>
<accession>A0AAN6XAN8</accession>
<dbReference type="PROSITE" id="PS50837">
    <property type="entry name" value="NACHT"/>
    <property type="match status" value="1"/>
</dbReference>
<dbReference type="Proteomes" id="UP001303160">
    <property type="component" value="Unassembled WGS sequence"/>
</dbReference>
<organism evidence="4 5">
    <name type="scientific">Triangularia verruculosa</name>
    <dbReference type="NCBI Taxonomy" id="2587418"/>
    <lineage>
        <taxon>Eukaryota</taxon>
        <taxon>Fungi</taxon>
        <taxon>Dikarya</taxon>
        <taxon>Ascomycota</taxon>
        <taxon>Pezizomycotina</taxon>
        <taxon>Sordariomycetes</taxon>
        <taxon>Sordariomycetidae</taxon>
        <taxon>Sordariales</taxon>
        <taxon>Podosporaceae</taxon>
        <taxon>Triangularia</taxon>
    </lineage>
</organism>
<dbReference type="InterPro" id="IPR007111">
    <property type="entry name" value="NACHT_NTPase"/>
</dbReference>
<evidence type="ECO:0000256" key="2">
    <source>
        <dbReference type="SAM" id="Coils"/>
    </source>
</evidence>
<dbReference type="Pfam" id="PF17100">
    <property type="entry name" value="NACHT_N"/>
    <property type="match status" value="1"/>
</dbReference>
<reference evidence="4" key="1">
    <citation type="journal article" date="2023" name="Mol. Phylogenet. Evol.">
        <title>Genome-scale phylogeny and comparative genomics of the fungal order Sordariales.</title>
        <authorList>
            <person name="Hensen N."/>
            <person name="Bonometti L."/>
            <person name="Westerberg I."/>
            <person name="Brannstrom I.O."/>
            <person name="Guillou S."/>
            <person name="Cros-Aarteil S."/>
            <person name="Calhoun S."/>
            <person name="Haridas S."/>
            <person name="Kuo A."/>
            <person name="Mondo S."/>
            <person name="Pangilinan J."/>
            <person name="Riley R."/>
            <person name="LaButti K."/>
            <person name="Andreopoulos B."/>
            <person name="Lipzen A."/>
            <person name="Chen C."/>
            <person name="Yan M."/>
            <person name="Daum C."/>
            <person name="Ng V."/>
            <person name="Clum A."/>
            <person name="Steindorff A."/>
            <person name="Ohm R.A."/>
            <person name="Martin F."/>
            <person name="Silar P."/>
            <person name="Natvig D.O."/>
            <person name="Lalanne C."/>
            <person name="Gautier V."/>
            <person name="Ament-Velasquez S.L."/>
            <person name="Kruys A."/>
            <person name="Hutchinson M.I."/>
            <person name="Powell A.J."/>
            <person name="Barry K."/>
            <person name="Miller A.N."/>
            <person name="Grigoriev I.V."/>
            <person name="Debuchy R."/>
            <person name="Gladieux P."/>
            <person name="Hiltunen Thoren M."/>
            <person name="Johannesson H."/>
        </authorList>
    </citation>
    <scope>NUCLEOTIDE SEQUENCE</scope>
    <source>
        <strain evidence="4">CBS 315.58</strain>
    </source>
</reference>
<name>A0AAN6XAN8_9PEZI</name>
<feature type="domain" description="NACHT" evidence="3">
    <location>
        <begin position="309"/>
        <end position="439"/>
    </location>
</feature>